<proteinExistence type="inferred from homology"/>
<evidence type="ECO:0000256" key="5">
    <source>
        <dbReference type="ARBA" id="ARBA00023251"/>
    </source>
</evidence>
<protein>
    <recommendedName>
        <fullName evidence="6">Transport permease protein</fullName>
    </recommendedName>
</protein>
<evidence type="ECO:0000259" key="7">
    <source>
        <dbReference type="PROSITE" id="PS51012"/>
    </source>
</evidence>
<dbReference type="Pfam" id="PF01061">
    <property type="entry name" value="ABC2_membrane"/>
    <property type="match status" value="1"/>
</dbReference>
<evidence type="ECO:0000256" key="4">
    <source>
        <dbReference type="ARBA" id="ARBA00023136"/>
    </source>
</evidence>
<evidence type="ECO:0000313" key="8">
    <source>
        <dbReference type="EMBL" id="TQM34236.1"/>
    </source>
</evidence>
<feature type="transmembrane region" description="Helical" evidence="6">
    <location>
        <begin position="36"/>
        <end position="55"/>
    </location>
</feature>
<keyword evidence="9" id="KW-1185">Reference proteome</keyword>
<comment type="subcellular location">
    <subcellularLocation>
        <location evidence="6">Cell membrane</location>
        <topology evidence="6">Multi-pass membrane protein</topology>
    </subcellularLocation>
    <subcellularLocation>
        <location evidence="1">Membrane</location>
        <topology evidence="1">Multi-pass membrane protein</topology>
    </subcellularLocation>
</comment>
<keyword evidence="3 6" id="KW-1133">Transmembrane helix</keyword>
<dbReference type="EMBL" id="VFPE01000001">
    <property type="protein sequence ID" value="TQM34236.1"/>
    <property type="molecule type" value="Genomic_DNA"/>
</dbReference>
<dbReference type="PRINTS" id="PR00164">
    <property type="entry name" value="ABC2TRNSPORT"/>
</dbReference>
<dbReference type="InterPro" id="IPR000412">
    <property type="entry name" value="ABC_2_transport"/>
</dbReference>
<feature type="transmembrane region" description="Helical" evidence="6">
    <location>
        <begin position="143"/>
        <end position="163"/>
    </location>
</feature>
<name>A0A543FKJ5_9MICO</name>
<dbReference type="PIRSF" id="PIRSF006648">
    <property type="entry name" value="DrrB"/>
    <property type="match status" value="1"/>
</dbReference>
<feature type="transmembrane region" description="Helical" evidence="6">
    <location>
        <begin position="103"/>
        <end position="131"/>
    </location>
</feature>
<dbReference type="GO" id="GO:0043190">
    <property type="term" value="C:ATP-binding cassette (ABC) transporter complex"/>
    <property type="evidence" value="ECO:0007669"/>
    <property type="project" value="InterPro"/>
</dbReference>
<keyword evidence="2 6" id="KW-0812">Transmembrane</keyword>
<dbReference type="InterPro" id="IPR052902">
    <property type="entry name" value="ABC-2_transporter"/>
</dbReference>
<reference evidence="8 9" key="1">
    <citation type="submission" date="2019-06" db="EMBL/GenBank/DDBJ databases">
        <title>Sequencing the genomes of 1000 actinobacteria strains.</title>
        <authorList>
            <person name="Klenk H.-P."/>
        </authorList>
    </citation>
    <scope>NUCLEOTIDE SEQUENCE [LARGE SCALE GENOMIC DNA]</scope>
    <source>
        <strain evidence="8 9">DSM 105492</strain>
    </source>
</reference>
<comment type="caution">
    <text evidence="8">The sequence shown here is derived from an EMBL/GenBank/DDBJ whole genome shotgun (WGS) entry which is preliminary data.</text>
</comment>
<feature type="domain" description="ABC transmembrane type-2" evidence="7">
    <location>
        <begin position="27"/>
        <end position="249"/>
    </location>
</feature>
<dbReference type="PROSITE" id="PS51012">
    <property type="entry name" value="ABC_TM2"/>
    <property type="match status" value="1"/>
</dbReference>
<dbReference type="InterPro" id="IPR047817">
    <property type="entry name" value="ABC2_TM_bact-type"/>
</dbReference>
<dbReference type="InterPro" id="IPR013525">
    <property type="entry name" value="ABC2_TM"/>
</dbReference>
<feature type="transmembrane region" description="Helical" evidence="6">
    <location>
        <begin position="170"/>
        <end position="188"/>
    </location>
</feature>
<dbReference type="GO" id="GO:0140359">
    <property type="term" value="F:ABC-type transporter activity"/>
    <property type="evidence" value="ECO:0007669"/>
    <property type="project" value="InterPro"/>
</dbReference>
<dbReference type="Proteomes" id="UP000320235">
    <property type="component" value="Unassembled WGS sequence"/>
</dbReference>
<dbReference type="AlphaFoldDB" id="A0A543FKJ5"/>
<comment type="similarity">
    <text evidence="6">Belongs to the ABC-2 integral membrane protein family.</text>
</comment>
<keyword evidence="6" id="KW-1003">Cell membrane</keyword>
<accession>A0A543FKJ5</accession>
<feature type="transmembrane region" description="Helical" evidence="6">
    <location>
        <begin position="61"/>
        <end position="82"/>
    </location>
</feature>
<dbReference type="PANTHER" id="PTHR43027:SF2">
    <property type="entry name" value="TRANSPORT PERMEASE PROTEIN"/>
    <property type="match status" value="1"/>
</dbReference>
<keyword evidence="6" id="KW-0813">Transport</keyword>
<feature type="transmembrane region" description="Helical" evidence="6">
    <location>
        <begin position="226"/>
        <end position="246"/>
    </location>
</feature>
<evidence type="ECO:0000256" key="6">
    <source>
        <dbReference type="RuleBase" id="RU361157"/>
    </source>
</evidence>
<evidence type="ECO:0000256" key="1">
    <source>
        <dbReference type="ARBA" id="ARBA00004141"/>
    </source>
</evidence>
<evidence type="ECO:0000256" key="2">
    <source>
        <dbReference type="ARBA" id="ARBA00022692"/>
    </source>
</evidence>
<keyword evidence="5" id="KW-0046">Antibiotic resistance</keyword>
<dbReference type="GO" id="GO:0046677">
    <property type="term" value="P:response to antibiotic"/>
    <property type="evidence" value="ECO:0007669"/>
    <property type="project" value="UniProtKB-KW"/>
</dbReference>
<organism evidence="8 9">
    <name type="scientific">Microbacterium kyungheense</name>
    <dbReference type="NCBI Taxonomy" id="1263636"/>
    <lineage>
        <taxon>Bacteria</taxon>
        <taxon>Bacillati</taxon>
        <taxon>Actinomycetota</taxon>
        <taxon>Actinomycetes</taxon>
        <taxon>Micrococcales</taxon>
        <taxon>Microbacteriaceae</taxon>
        <taxon>Microbacterium</taxon>
    </lineage>
</organism>
<gene>
    <name evidence="8" type="ORF">FB391_0523</name>
</gene>
<keyword evidence="4 6" id="KW-0472">Membrane</keyword>
<dbReference type="PANTHER" id="PTHR43027">
    <property type="entry name" value="DOXORUBICIN RESISTANCE ABC TRANSPORTER PERMEASE PROTEIN DRRC-RELATED"/>
    <property type="match status" value="1"/>
</dbReference>
<evidence type="ECO:0000313" key="9">
    <source>
        <dbReference type="Proteomes" id="UP000320235"/>
    </source>
</evidence>
<sequence length="249" mass="26236">MMGSAEVRMNRAPARRSAAAQLTITETKLLSRDPGAFFTLVIPVFILIAFGSSVSAGDVTLLPMTLAISVALVALYLMPTALATYREKGILRRLSTTPVRPGIILVVQLALQVAMAWGAGILLILGAMVLYGAQIPADAPALLGVYALGTLAVFSLGLVIAAVAPSGRAANGIGVLLYFPLAYLAGLLQPTPLMPATMVRIGEFTPLGAFRSVLHDVWTTQPLEPAPLVLMAAYAVVLTLVAVKLFRWE</sequence>
<evidence type="ECO:0000256" key="3">
    <source>
        <dbReference type="ARBA" id="ARBA00022989"/>
    </source>
</evidence>